<feature type="domain" description="F-box" evidence="1">
    <location>
        <begin position="20"/>
        <end position="60"/>
    </location>
</feature>
<comment type="caution">
    <text evidence="2">The sequence shown here is derived from an EMBL/GenBank/DDBJ whole genome shotgun (WGS) entry which is preliminary data.</text>
</comment>
<name>A0AAN4ZBV7_9BILA</name>
<dbReference type="Pfam" id="PF00646">
    <property type="entry name" value="F-box"/>
    <property type="match status" value="1"/>
</dbReference>
<evidence type="ECO:0000313" key="3">
    <source>
        <dbReference type="Proteomes" id="UP001328107"/>
    </source>
</evidence>
<dbReference type="AlphaFoldDB" id="A0AAN4ZBV7"/>
<reference evidence="3" key="1">
    <citation type="submission" date="2022-10" db="EMBL/GenBank/DDBJ databases">
        <title>Genome assembly of Pristionchus species.</title>
        <authorList>
            <person name="Yoshida K."/>
            <person name="Sommer R.J."/>
        </authorList>
    </citation>
    <scope>NUCLEOTIDE SEQUENCE [LARGE SCALE GENOMIC DNA]</scope>
    <source>
        <strain evidence="3">RS5460</strain>
    </source>
</reference>
<sequence length="343" mass="39420">TLSHEAVLETGEESVEAQCLPSEIWNEILIHLSDQDRLNLRACSRGMEHAISLTDMHVDWSYGRITCHKGEYMFRVSKWIRLKAKSDEEGLGKILEMRRRLCTRMHGESMTVSSINYNRIPASYIESLLEPSLFTTLTVIIRAEEFHPDVIKLLKRPARRSVRLLFKGFAPDRENLLAICPTGVMKFIEERNTSSINEHVFLELVGNNHRELIAPLVKIESPQTIFEAVKVVMTNCESQSVSIIVDSSMINKFMSLIGFRREDRTIHYRFFSNEIEIFTKSNGNEIEKAKKRFLDKSHVLRSISILKRKKYVWEANSNCATIESKSTCRLRTAIAGHQSTSSI</sequence>
<evidence type="ECO:0000259" key="1">
    <source>
        <dbReference type="SMART" id="SM00256"/>
    </source>
</evidence>
<dbReference type="SMART" id="SM00256">
    <property type="entry name" value="FBOX"/>
    <property type="match status" value="1"/>
</dbReference>
<accession>A0AAN4ZBV7</accession>
<dbReference type="InterPro" id="IPR001810">
    <property type="entry name" value="F-box_dom"/>
</dbReference>
<proteinExistence type="predicted"/>
<dbReference type="Proteomes" id="UP001328107">
    <property type="component" value="Unassembled WGS sequence"/>
</dbReference>
<protein>
    <recommendedName>
        <fullName evidence="1">F-box domain-containing protein</fullName>
    </recommendedName>
</protein>
<evidence type="ECO:0000313" key="2">
    <source>
        <dbReference type="EMBL" id="GMR34917.1"/>
    </source>
</evidence>
<organism evidence="2 3">
    <name type="scientific">Pristionchus mayeri</name>
    <dbReference type="NCBI Taxonomy" id="1317129"/>
    <lineage>
        <taxon>Eukaryota</taxon>
        <taxon>Metazoa</taxon>
        <taxon>Ecdysozoa</taxon>
        <taxon>Nematoda</taxon>
        <taxon>Chromadorea</taxon>
        <taxon>Rhabditida</taxon>
        <taxon>Rhabditina</taxon>
        <taxon>Diplogasteromorpha</taxon>
        <taxon>Diplogasteroidea</taxon>
        <taxon>Neodiplogasteridae</taxon>
        <taxon>Pristionchus</taxon>
    </lineage>
</organism>
<keyword evidence="3" id="KW-1185">Reference proteome</keyword>
<dbReference type="EMBL" id="BTRK01000002">
    <property type="protein sequence ID" value="GMR34917.1"/>
    <property type="molecule type" value="Genomic_DNA"/>
</dbReference>
<feature type="non-terminal residue" evidence="2">
    <location>
        <position position="1"/>
    </location>
</feature>
<gene>
    <name evidence="2" type="ORF">PMAYCL1PPCAC_05112</name>
</gene>